<organism evidence="2 3">
    <name type="scientific">Hymenobacter algoricola</name>
    <dbReference type="NCBI Taxonomy" id="486267"/>
    <lineage>
        <taxon>Bacteria</taxon>
        <taxon>Pseudomonadati</taxon>
        <taxon>Bacteroidota</taxon>
        <taxon>Cytophagia</taxon>
        <taxon>Cytophagales</taxon>
        <taxon>Hymenobacteraceae</taxon>
        <taxon>Hymenobacter</taxon>
    </lineage>
</organism>
<feature type="chain" id="PRO_5045707189" description="DUF4142 domain-containing protein" evidence="1">
    <location>
        <begin position="19"/>
        <end position="158"/>
    </location>
</feature>
<protein>
    <recommendedName>
        <fullName evidence="4">DUF4142 domain-containing protein</fullName>
    </recommendedName>
</protein>
<evidence type="ECO:0008006" key="4">
    <source>
        <dbReference type="Google" id="ProtNLM"/>
    </source>
</evidence>
<keyword evidence="3" id="KW-1185">Reference proteome</keyword>
<accession>A0ABP7NUZ9</accession>
<sequence length="158" mass="17441">MKYLLLAAGLLLTPPLWAQTRLAAGKPAPARFDASVEGRVNQYFTDLNQRLREVYRAPSDGRAIALLSSTITEFTARKKSLLPEAGQLYKSLSAADRQKARTRLQTSAWTTDLQAILASSAATQMTGRRQRNPALEYAFRRFDEAQLTSLAALKALAN</sequence>
<comment type="caution">
    <text evidence="2">The sequence shown here is derived from an EMBL/GenBank/DDBJ whole genome shotgun (WGS) entry which is preliminary data.</text>
</comment>
<dbReference type="EMBL" id="BAABDH010000113">
    <property type="protein sequence ID" value="GAA3954649.1"/>
    <property type="molecule type" value="Genomic_DNA"/>
</dbReference>
<dbReference type="Proteomes" id="UP001499909">
    <property type="component" value="Unassembled WGS sequence"/>
</dbReference>
<reference evidence="3" key="1">
    <citation type="journal article" date="2019" name="Int. J. Syst. Evol. Microbiol.">
        <title>The Global Catalogue of Microorganisms (GCM) 10K type strain sequencing project: providing services to taxonomists for standard genome sequencing and annotation.</title>
        <authorList>
            <consortium name="The Broad Institute Genomics Platform"/>
            <consortium name="The Broad Institute Genome Sequencing Center for Infectious Disease"/>
            <person name="Wu L."/>
            <person name="Ma J."/>
        </authorList>
    </citation>
    <scope>NUCLEOTIDE SEQUENCE [LARGE SCALE GENOMIC DNA]</scope>
    <source>
        <strain evidence="3">JCM 17214</strain>
    </source>
</reference>
<proteinExistence type="predicted"/>
<keyword evidence="1" id="KW-0732">Signal</keyword>
<feature type="signal peptide" evidence="1">
    <location>
        <begin position="1"/>
        <end position="18"/>
    </location>
</feature>
<gene>
    <name evidence="2" type="ORF">GCM10022406_40290</name>
</gene>
<evidence type="ECO:0000313" key="2">
    <source>
        <dbReference type="EMBL" id="GAA3954649.1"/>
    </source>
</evidence>
<evidence type="ECO:0000256" key="1">
    <source>
        <dbReference type="SAM" id="SignalP"/>
    </source>
</evidence>
<dbReference type="RefSeq" id="WP_345117856.1">
    <property type="nucleotide sequence ID" value="NZ_BAABDH010000113.1"/>
</dbReference>
<evidence type="ECO:0000313" key="3">
    <source>
        <dbReference type="Proteomes" id="UP001499909"/>
    </source>
</evidence>
<name>A0ABP7NUZ9_9BACT</name>